<evidence type="ECO:0000256" key="2">
    <source>
        <dbReference type="ARBA" id="ARBA00022741"/>
    </source>
</evidence>
<dbReference type="Pfam" id="PF00005">
    <property type="entry name" value="ABC_tran"/>
    <property type="match status" value="1"/>
</dbReference>
<dbReference type="PANTHER" id="PTHR45772:SF8">
    <property type="entry name" value="HIGH-AFFINITY BRANCHED-CHAIN AMINO ACID TRANSPORT ATP-BINDING PROTEIN"/>
    <property type="match status" value="1"/>
</dbReference>
<dbReference type="OrthoDB" id="8215423at2"/>
<accession>A0A090N838</accession>
<name>A0A090N838_AFIFE</name>
<dbReference type="AlphaFoldDB" id="A0A090N838"/>
<dbReference type="InterPro" id="IPR032823">
    <property type="entry name" value="BCA_ABC_TP_C"/>
</dbReference>
<dbReference type="Gene3D" id="3.40.50.300">
    <property type="entry name" value="P-loop containing nucleotide triphosphate hydrolases"/>
    <property type="match status" value="1"/>
</dbReference>
<sequence length="259" mass="28757">MSETILRTENLTKRFGGLTATDNLSLNLSGGRLQAIIGPNGAGKTTLFNLISGLLRPDSGRIFFRDRDITGLRPHEISRLGVKRTMQIKSVFNQLSVMENLWITRQASQRSLHPFRPASRDNATRERVEQALEQVGMTALANRIAGTLSYGDVAMLEIGMALISDPKLLLLDEPICGMSPAETERAVEKIRELARRIDIIIIEHDMEVVFNIADHITVLAQGAILVSGDPDEISNNERVREAYLGRPEDEDYLEEAAHA</sequence>
<dbReference type="CDD" id="cd03219">
    <property type="entry name" value="ABC_Mj1267_LivG_branched"/>
    <property type="match status" value="1"/>
</dbReference>
<dbReference type="RefSeq" id="WP_009339773.1">
    <property type="nucleotide sequence ID" value="NZ_CCAZ020000002.1"/>
</dbReference>
<dbReference type="InterPro" id="IPR051120">
    <property type="entry name" value="ABC_AA/LPS_Transport"/>
</dbReference>
<comment type="function">
    <text evidence="4">Involved in beta-(1--&gt;2)glucan export. Transmembrane domains (TMD) form a pore in the inner membrane and the ATP-binding domain (NBD) is responsible for energy generation.</text>
</comment>
<keyword evidence="1" id="KW-0813">Transport</keyword>
<dbReference type="InterPro" id="IPR027417">
    <property type="entry name" value="P-loop_NTPase"/>
</dbReference>
<dbReference type="PROSITE" id="PS50893">
    <property type="entry name" value="ABC_TRANSPORTER_2"/>
    <property type="match status" value="1"/>
</dbReference>
<dbReference type="GO" id="GO:0005524">
    <property type="term" value="F:ATP binding"/>
    <property type="evidence" value="ECO:0007669"/>
    <property type="project" value="UniProtKB-KW"/>
</dbReference>
<evidence type="ECO:0000313" key="6">
    <source>
        <dbReference type="EMBL" id="CEG09463.1"/>
    </source>
</evidence>
<evidence type="ECO:0000256" key="4">
    <source>
        <dbReference type="ARBA" id="ARBA00024722"/>
    </source>
</evidence>
<dbReference type="PANTHER" id="PTHR45772">
    <property type="entry name" value="CONSERVED COMPONENT OF ABC TRANSPORTER FOR NATURAL AMINO ACIDS-RELATED"/>
    <property type="match status" value="1"/>
</dbReference>
<dbReference type="FunFam" id="3.40.50.300:FF:000421">
    <property type="entry name" value="Branched-chain amino acid ABC transporter ATP-binding protein"/>
    <property type="match status" value="1"/>
</dbReference>
<dbReference type="InterPro" id="IPR003593">
    <property type="entry name" value="AAA+_ATPase"/>
</dbReference>
<keyword evidence="2" id="KW-0547">Nucleotide-binding</keyword>
<dbReference type="InterPro" id="IPR003439">
    <property type="entry name" value="ABC_transporter-like_ATP-bd"/>
</dbReference>
<evidence type="ECO:0000256" key="1">
    <source>
        <dbReference type="ARBA" id="ARBA00022448"/>
    </source>
</evidence>
<proteinExistence type="predicted"/>
<comment type="caution">
    <text evidence="6">The sequence shown here is derived from an EMBL/GenBank/DDBJ whole genome shotgun (WGS) entry which is preliminary data.</text>
</comment>
<evidence type="ECO:0000256" key="3">
    <source>
        <dbReference type="ARBA" id="ARBA00022840"/>
    </source>
</evidence>
<dbReference type="SUPFAM" id="SSF52540">
    <property type="entry name" value="P-loop containing nucleoside triphosphate hydrolases"/>
    <property type="match status" value="1"/>
</dbReference>
<evidence type="ECO:0000259" key="5">
    <source>
        <dbReference type="PROSITE" id="PS50893"/>
    </source>
</evidence>
<organism evidence="6 7">
    <name type="scientific">Afipia felis</name>
    <name type="common">Cat scratch disease bacillus</name>
    <dbReference type="NCBI Taxonomy" id="1035"/>
    <lineage>
        <taxon>Bacteria</taxon>
        <taxon>Pseudomonadati</taxon>
        <taxon>Pseudomonadota</taxon>
        <taxon>Alphaproteobacteria</taxon>
        <taxon>Hyphomicrobiales</taxon>
        <taxon>Nitrobacteraceae</taxon>
        <taxon>Afipia</taxon>
    </lineage>
</organism>
<dbReference type="EMBL" id="CCAZ020000002">
    <property type="protein sequence ID" value="CEG09463.1"/>
    <property type="molecule type" value="Genomic_DNA"/>
</dbReference>
<feature type="domain" description="ABC transporter" evidence="5">
    <location>
        <begin position="6"/>
        <end position="246"/>
    </location>
</feature>
<gene>
    <name evidence="6" type="primary">lptB_5</name>
    <name evidence="6" type="ORF">BN961_02889</name>
</gene>
<dbReference type="GO" id="GO:0005886">
    <property type="term" value="C:plasma membrane"/>
    <property type="evidence" value="ECO:0007669"/>
    <property type="project" value="TreeGrafter"/>
</dbReference>
<protein>
    <submittedName>
        <fullName evidence="6">Lipopolysaccharide export system ATP-binding protein LptB</fullName>
    </submittedName>
</protein>
<dbReference type="Pfam" id="PF12399">
    <property type="entry name" value="BCA_ABC_TP_C"/>
    <property type="match status" value="1"/>
</dbReference>
<keyword evidence="7" id="KW-1185">Reference proteome</keyword>
<dbReference type="SMART" id="SM00382">
    <property type="entry name" value="AAA"/>
    <property type="match status" value="1"/>
</dbReference>
<reference evidence="6 7" key="1">
    <citation type="journal article" date="2014" name="Genome Announc.">
        <title>Genome Sequence of Afipia felis Strain 76713, Isolated in Hospital Water Using an Amoeba Co-Culture Procedure.</title>
        <authorList>
            <person name="Benamar S."/>
            <person name="La Scola B."/>
            <person name="Croce O."/>
        </authorList>
    </citation>
    <scope>NUCLEOTIDE SEQUENCE [LARGE SCALE GENOMIC DNA]</scope>
    <source>
        <strain evidence="6 7">76713</strain>
    </source>
</reference>
<dbReference type="Proteomes" id="UP000035762">
    <property type="component" value="Unassembled WGS sequence"/>
</dbReference>
<keyword evidence="3 6" id="KW-0067">ATP-binding</keyword>
<evidence type="ECO:0000313" key="7">
    <source>
        <dbReference type="Proteomes" id="UP000035762"/>
    </source>
</evidence>
<dbReference type="GO" id="GO:0016887">
    <property type="term" value="F:ATP hydrolysis activity"/>
    <property type="evidence" value="ECO:0007669"/>
    <property type="project" value="InterPro"/>
</dbReference>
<dbReference type="STRING" id="1035.BN961_02889"/>